<evidence type="ECO:0000256" key="9">
    <source>
        <dbReference type="HAMAP-Rule" id="MF_00323"/>
    </source>
</evidence>
<dbReference type="RefSeq" id="WP_009839727.1">
    <property type="nucleotide sequence ID" value="NZ_CH959301.1"/>
</dbReference>
<dbReference type="EMBL" id="AAOH01000005">
    <property type="protein sequence ID" value="EAR27895.1"/>
    <property type="molecule type" value="Genomic_DNA"/>
</dbReference>
<comment type="caution">
    <text evidence="11">The sequence shown here is derived from an EMBL/GenBank/DDBJ whole genome shotgun (WGS) entry which is preliminary data.</text>
</comment>
<evidence type="ECO:0000256" key="10">
    <source>
        <dbReference type="RuleBase" id="RU000607"/>
    </source>
</evidence>
<dbReference type="OrthoDB" id="9809741at2"/>
<dbReference type="GO" id="GO:0005737">
    <property type="term" value="C:cytoplasm"/>
    <property type="evidence" value="ECO:0007669"/>
    <property type="project" value="UniProtKB-SubCell"/>
</dbReference>
<dbReference type="InterPro" id="IPR033644">
    <property type="entry name" value="Ferrochelatase_C"/>
</dbReference>
<proteinExistence type="inferred from homology"/>
<comment type="function">
    <text evidence="9 10">Catalyzes the ferrous insertion into protoporphyrin IX.</text>
</comment>
<name>A4CC08_9GAMM</name>
<keyword evidence="2 9" id="KW-0963">Cytoplasm</keyword>
<dbReference type="CDD" id="cd00419">
    <property type="entry name" value="Ferrochelatase_C"/>
    <property type="match status" value="1"/>
</dbReference>
<dbReference type="HOGENOM" id="CLU_018884_0_0_6"/>
<keyword evidence="5 9" id="KW-0350">Heme biosynthesis</keyword>
<dbReference type="STRING" id="87626.PTD2_18775"/>
<dbReference type="PANTHER" id="PTHR11108">
    <property type="entry name" value="FERROCHELATASE"/>
    <property type="match status" value="1"/>
</dbReference>
<accession>A4CC08</accession>
<dbReference type="InterPro" id="IPR001015">
    <property type="entry name" value="Ferrochelatase"/>
</dbReference>
<comment type="catalytic activity">
    <reaction evidence="8">
        <text>Fe-coproporphyrin III + 2 H(+) = coproporphyrin III + Fe(2+)</text>
        <dbReference type="Rhea" id="RHEA:49572"/>
        <dbReference type="ChEBI" id="CHEBI:15378"/>
        <dbReference type="ChEBI" id="CHEBI:29033"/>
        <dbReference type="ChEBI" id="CHEBI:68438"/>
        <dbReference type="ChEBI" id="CHEBI:131725"/>
        <dbReference type="EC" id="4.99.1.9"/>
    </reaction>
    <physiologicalReaction direction="right-to-left" evidence="8">
        <dbReference type="Rhea" id="RHEA:49574"/>
    </physiologicalReaction>
</comment>
<dbReference type="GO" id="GO:0006783">
    <property type="term" value="P:heme biosynthetic process"/>
    <property type="evidence" value="ECO:0007669"/>
    <property type="project" value="UniProtKB-UniRule"/>
</dbReference>
<comment type="pathway">
    <text evidence="9 10">Porphyrin-containing compound metabolism; protoheme biosynthesis; protoheme from protoporphyrin-IX: step 1/1.</text>
</comment>
<evidence type="ECO:0000256" key="3">
    <source>
        <dbReference type="ARBA" id="ARBA00022723"/>
    </source>
</evidence>
<evidence type="ECO:0000256" key="4">
    <source>
        <dbReference type="ARBA" id="ARBA00023004"/>
    </source>
</evidence>
<dbReference type="PANTHER" id="PTHR11108:SF1">
    <property type="entry name" value="FERROCHELATASE, MITOCHONDRIAL"/>
    <property type="match status" value="1"/>
</dbReference>
<dbReference type="CDD" id="cd03411">
    <property type="entry name" value="Ferrochelatase_N"/>
    <property type="match status" value="1"/>
</dbReference>
<evidence type="ECO:0000256" key="6">
    <source>
        <dbReference type="ARBA" id="ARBA00023239"/>
    </source>
</evidence>
<reference evidence="11 12" key="1">
    <citation type="submission" date="2006-02" db="EMBL/GenBank/DDBJ databases">
        <authorList>
            <person name="Moran M.A."/>
            <person name="Kjelleberg S."/>
            <person name="Egan S."/>
            <person name="Saunders N."/>
            <person name="Thomas T."/>
            <person name="Ferriera S."/>
            <person name="Johnson J."/>
            <person name="Kravitz S."/>
            <person name="Halpern A."/>
            <person name="Remington K."/>
            <person name="Beeson K."/>
            <person name="Tran B."/>
            <person name="Rogers Y.-H."/>
            <person name="Friedman R."/>
            <person name="Venter J.C."/>
        </authorList>
    </citation>
    <scope>NUCLEOTIDE SEQUENCE [LARGE SCALE GENOMIC DNA]</scope>
    <source>
        <strain evidence="11 12">D2</strain>
    </source>
</reference>
<dbReference type="Gene3D" id="3.40.50.1400">
    <property type="match status" value="2"/>
</dbReference>
<comment type="similarity">
    <text evidence="1 9 10">Belongs to the ferrochelatase family.</text>
</comment>
<feature type="binding site" evidence="9">
    <location>
        <position position="294"/>
    </location>
    <ligand>
        <name>Fe(2+)</name>
        <dbReference type="ChEBI" id="CHEBI:29033"/>
    </ligand>
</feature>
<dbReference type="eggNOG" id="COG0276">
    <property type="taxonomic scope" value="Bacteria"/>
</dbReference>
<protein>
    <recommendedName>
        <fullName evidence="9 10">Ferrochelatase</fullName>
        <ecNumber evidence="9 10">4.98.1.1</ecNumber>
    </recommendedName>
    <alternativeName>
        <fullName evidence="9">Heme synthase</fullName>
    </alternativeName>
    <alternativeName>
        <fullName evidence="9">Protoheme ferro-lyase</fullName>
    </alternativeName>
</protein>
<comment type="catalytic activity">
    <reaction evidence="9 10">
        <text>heme b + 2 H(+) = protoporphyrin IX + Fe(2+)</text>
        <dbReference type="Rhea" id="RHEA:22584"/>
        <dbReference type="ChEBI" id="CHEBI:15378"/>
        <dbReference type="ChEBI" id="CHEBI:29033"/>
        <dbReference type="ChEBI" id="CHEBI:57306"/>
        <dbReference type="ChEBI" id="CHEBI:60344"/>
        <dbReference type="EC" id="4.98.1.1"/>
    </reaction>
</comment>
<dbReference type="EC" id="4.98.1.1" evidence="9 10"/>
<evidence type="ECO:0000256" key="1">
    <source>
        <dbReference type="ARBA" id="ARBA00007718"/>
    </source>
</evidence>
<evidence type="ECO:0000313" key="11">
    <source>
        <dbReference type="EMBL" id="EAR27895.1"/>
    </source>
</evidence>
<dbReference type="AlphaFoldDB" id="A4CC08"/>
<dbReference type="InterPro" id="IPR033659">
    <property type="entry name" value="Ferrochelatase_N"/>
</dbReference>
<gene>
    <name evidence="9" type="primary">hemH</name>
    <name evidence="11" type="ORF">PTD2_18775</name>
</gene>
<keyword evidence="6 9" id="KW-0456">Lyase</keyword>
<organism evidence="11 12">
    <name type="scientific">Pseudoalteromonas tunicata D2</name>
    <dbReference type="NCBI Taxonomy" id="87626"/>
    <lineage>
        <taxon>Bacteria</taxon>
        <taxon>Pseudomonadati</taxon>
        <taxon>Pseudomonadota</taxon>
        <taxon>Gammaproteobacteria</taxon>
        <taxon>Alteromonadales</taxon>
        <taxon>Pseudoalteromonadaceae</taxon>
        <taxon>Pseudoalteromonas</taxon>
    </lineage>
</organism>
<keyword evidence="4 9" id="KW-0408">Iron</keyword>
<dbReference type="UniPathway" id="UPA00252">
    <property type="reaction ID" value="UER00325"/>
</dbReference>
<dbReference type="GO" id="GO:0046872">
    <property type="term" value="F:metal ion binding"/>
    <property type="evidence" value="ECO:0007669"/>
    <property type="project" value="UniProtKB-KW"/>
</dbReference>
<dbReference type="NCBIfam" id="TIGR00109">
    <property type="entry name" value="hemH"/>
    <property type="match status" value="1"/>
</dbReference>
<dbReference type="GO" id="GO:0004325">
    <property type="term" value="F:ferrochelatase activity"/>
    <property type="evidence" value="ECO:0007669"/>
    <property type="project" value="UniProtKB-UniRule"/>
</dbReference>
<dbReference type="InterPro" id="IPR019772">
    <property type="entry name" value="Ferrochelatase_AS"/>
</dbReference>
<evidence type="ECO:0000256" key="5">
    <source>
        <dbReference type="ARBA" id="ARBA00023133"/>
    </source>
</evidence>
<evidence type="ECO:0000256" key="2">
    <source>
        <dbReference type="ARBA" id="ARBA00022490"/>
    </source>
</evidence>
<evidence type="ECO:0000256" key="7">
    <source>
        <dbReference type="ARBA" id="ARBA00023244"/>
    </source>
</evidence>
<comment type="subcellular location">
    <subcellularLocation>
        <location evidence="9 10">Cytoplasm</location>
    </subcellularLocation>
</comment>
<dbReference type="Pfam" id="PF00762">
    <property type="entry name" value="Ferrochelatase"/>
    <property type="match status" value="1"/>
</dbReference>
<keyword evidence="3 9" id="KW-0479">Metal-binding</keyword>
<sequence length="339" mass="38688">MSRFSAITDNPHEQRFNQKTGILLTNLGSPDAPTTPAVRRYLAEFLSDPRIVEIPRLVWLMILHGIILRVRPKRSAKLYQGIWTENGSPLTHITKQQQQKLQQVLNANHCEHAEVVMAMRYGNPSIEAGLEQLRNKGITKIIVLPLYPQYSSPTTGSTFDAVATVLKKWRWVPELHFINGYHKQASYITSLANSITEDLAQNGTPERLVFSYHGMPKRFLDHGDPYHCFCQQTTRLVMEKMGLDKELAITTFQSRFGKAEWLKPYTDATLEELPSQGFKNIAIVSPAFSADCLETLEELEVENREIFIDAGGEQYRYIPALNDRDDHIEAMFDLVKPML</sequence>
<evidence type="ECO:0000256" key="8">
    <source>
        <dbReference type="ARBA" id="ARBA00024536"/>
    </source>
</evidence>
<dbReference type="Proteomes" id="UP000006201">
    <property type="component" value="Unassembled WGS sequence"/>
</dbReference>
<evidence type="ECO:0000313" key="12">
    <source>
        <dbReference type="Proteomes" id="UP000006201"/>
    </source>
</evidence>
<dbReference type="HAMAP" id="MF_00323">
    <property type="entry name" value="Ferrochelatase"/>
    <property type="match status" value="1"/>
</dbReference>
<keyword evidence="7 9" id="KW-0627">Porphyrin biosynthesis</keyword>
<dbReference type="PROSITE" id="PS00534">
    <property type="entry name" value="FERROCHELATASE"/>
    <property type="match status" value="1"/>
</dbReference>
<dbReference type="SUPFAM" id="SSF53800">
    <property type="entry name" value="Chelatase"/>
    <property type="match status" value="1"/>
</dbReference>
<keyword evidence="12" id="KW-1185">Reference proteome</keyword>
<feature type="binding site" evidence="9">
    <location>
        <position position="213"/>
    </location>
    <ligand>
        <name>Fe(2+)</name>
        <dbReference type="ChEBI" id="CHEBI:29033"/>
    </ligand>
</feature>
<dbReference type="FunFam" id="3.40.50.1400:FF:000002">
    <property type="entry name" value="Ferrochelatase"/>
    <property type="match status" value="1"/>
</dbReference>